<evidence type="ECO:0000256" key="1">
    <source>
        <dbReference type="SAM" id="MobiDB-lite"/>
    </source>
</evidence>
<organism evidence="2 3">
    <name type="scientific">Luteimonas notoginsengisoli</name>
    <dbReference type="NCBI Taxonomy" id="1578200"/>
    <lineage>
        <taxon>Bacteria</taxon>
        <taxon>Pseudomonadati</taxon>
        <taxon>Pseudomonadota</taxon>
        <taxon>Gammaproteobacteria</taxon>
        <taxon>Lysobacterales</taxon>
        <taxon>Lysobacteraceae</taxon>
        <taxon>Luteimonas</taxon>
    </lineage>
</organism>
<feature type="region of interest" description="Disordered" evidence="1">
    <location>
        <begin position="1"/>
        <end position="27"/>
    </location>
</feature>
<dbReference type="RefSeq" id="WP_386706596.1">
    <property type="nucleotide sequence ID" value="NZ_JBHRYF010000001.1"/>
</dbReference>
<reference evidence="3" key="1">
    <citation type="journal article" date="2019" name="Int. J. Syst. Evol. Microbiol.">
        <title>The Global Catalogue of Microorganisms (GCM) 10K type strain sequencing project: providing services to taxonomists for standard genome sequencing and annotation.</title>
        <authorList>
            <consortium name="The Broad Institute Genomics Platform"/>
            <consortium name="The Broad Institute Genome Sequencing Center for Infectious Disease"/>
            <person name="Wu L."/>
            <person name="Ma J."/>
        </authorList>
    </citation>
    <scope>NUCLEOTIDE SEQUENCE [LARGE SCALE GENOMIC DNA]</scope>
    <source>
        <strain evidence="3">KCTC 42211</strain>
    </source>
</reference>
<accession>A0ABV7URU7</accession>
<gene>
    <name evidence="2" type="ORF">ACFOM9_04575</name>
</gene>
<keyword evidence="3" id="KW-1185">Reference proteome</keyword>
<dbReference type="EMBL" id="JBHRYF010000001">
    <property type="protein sequence ID" value="MFC3659356.1"/>
    <property type="molecule type" value="Genomic_DNA"/>
</dbReference>
<evidence type="ECO:0000313" key="3">
    <source>
        <dbReference type="Proteomes" id="UP001595724"/>
    </source>
</evidence>
<proteinExistence type="predicted"/>
<name>A0ABV7URU7_9GAMM</name>
<sequence>MATPKQDPKARIRRTPRDAADGNMQKRLTSDRISADLADFEKAGGHVEVLGVTRVLKKVDEPAAG</sequence>
<protein>
    <submittedName>
        <fullName evidence="2">Uncharacterized protein</fullName>
    </submittedName>
</protein>
<dbReference type="Proteomes" id="UP001595724">
    <property type="component" value="Unassembled WGS sequence"/>
</dbReference>
<evidence type="ECO:0000313" key="2">
    <source>
        <dbReference type="EMBL" id="MFC3659356.1"/>
    </source>
</evidence>
<comment type="caution">
    <text evidence="2">The sequence shown here is derived from an EMBL/GenBank/DDBJ whole genome shotgun (WGS) entry which is preliminary data.</text>
</comment>
<feature type="compositionally biased region" description="Basic and acidic residues" evidence="1">
    <location>
        <begin position="1"/>
        <end position="20"/>
    </location>
</feature>